<sequence length="288" mass="31832">MGLLLKMKFHLQTQLQLLLLTFKLKSMETNPVISIRNLQKNFLNGKEVNHVLKGINLDIAPGQIIGYIGPNGAGKSTTVKILCGLIEDFEGDITVLGHDLRTESLAIKRRIGYIPENAAMYDMLTPLEYMSFAGALYGLPEERVMEKAGKLLELFEMKKHADQRMDTFSKGMKQKILLISGLIHNPDIIFLDEPLSGLDANSVMVVKEVLSQLAKDGKTIFFCSHIMDVVERISHRIVLINHGHVVADGTIEELRSGSSETLEKLFADLTGQGGQTVTAEAIVQAFGN</sequence>
<dbReference type="PANTHER" id="PTHR42939:SF1">
    <property type="entry name" value="ABC TRANSPORTER ATP-BINDING PROTEIN ALBC-RELATED"/>
    <property type="match status" value="1"/>
</dbReference>
<dbReference type="GO" id="GO:0016887">
    <property type="term" value="F:ATP hydrolysis activity"/>
    <property type="evidence" value="ECO:0007669"/>
    <property type="project" value="InterPro"/>
</dbReference>
<reference evidence="5 6" key="1">
    <citation type="submission" date="2016-09" db="EMBL/GenBank/DDBJ databases">
        <authorList>
            <person name="Capua I."/>
            <person name="De Benedictis P."/>
            <person name="Joannis T."/>
            <person name="Lombin L.H."/>
            <person name="Cattoli G."/>
        </authorList>
    </citation>
    <scope>NUCLEOTIDE SEQUENCE [LARGE SCALE GENOMIC DNA]</scope>
    <source>
        <strain evidence="5 6">A7P-90m</strain>
    </source>
</reference>
<keyword evidence="6" id="KW-1185">Reference proteome</keyword>
<dbReference type="CDD" id="cd03230">
    <property type="entry name" value="ABC_DR_subfamily_A"/>
    <property type="match status" value="1"/>
</dbReference>
<protein>
    <submittedName>
        <fullName evidence="5">ABC-2 type transport system ATP-binding protein</fullName>
    </submittedName>
</protein>
<proteinExistence type="predicted"/>
<evidence type="ECO:0000256" key="2">
    <source>
        <dbReference type="ARBA" id="ARBA00022741"/>
    </source>
</evidence>
<evidence type="ECO:0000256" key="3">
    <source>
        <dbReference type="ARBA" id="ARBA00022840"/>
    </source>
</evidence>
<dbReference type="InterPro" id="IPR027417">
    <property type="entry name" value="P-loop_NTPase"/>
</dbReference>
<dbReference type="PROSITE" id="PS00211">
    <property type="entry name" value="ABC_TRANSPORTER_1"/>
    <property type="match status" value="1"/>
</dbReference>
<dbReference type="PANTHER" id="PTHR42939">
    <property type="entry name" value="ABC TRANSPORTER ATP-BINDING PROTEIN ALBC-RELATED"/>
    <property type="match status" value="1"/>
</dbReference>
<dbReference type="InterPro" id="IPR003439">
    <property type="entry name" value="ABC_transporter-like_ATP-bd"/>
</dbReference>
<dbReference type="STRING" id="1640674.SAMN05216323_102510"/>
<dbReference type="Gene3D" id="3.40.50.300">
    <property type="entry name" value="P-loop containing nucleotide triphosphate hydrolases"/>
    <property type="match status" value="1"/>
</dbReference>
<dbReference type="Pfam" id="PF00005">
    <property type="entry name" value="ABC_tran"/>
    <property type="match status" value="1"/>
</dbReference>
<name>A0A1G6KHB4_9BACT</name>
<dbReference type="GO" id="GO:0005524">
    <property type="term" value="F:ATP binding"/>
    <property type="evidence" value="ECO:0007669"/>
    <property type="project" value="UniProtKB-KW"/>
</dbReference>
<dbReference type="InterPro" id="IPR003593">
    <property type="entry name" value="AAA+_ATPase"/>
</dbReference>
<dbReference type="AlphaFoldDB" id="A0A1G6KHB4"/>
<dbReference type="InterPro" id="IPR017871">
    <property type="entry name" value="ABC_transporter-like_CS"/>
</dbReference>
<dbReference type="PROSITE" id="PS50893">
    <property type="entry name" value="ABC_TRANSPORTER_2"/>
    <property type="match status" value="1"/>
</dbReference>
<keyword evidence="1" id="KW-0813">Transport</keyword>
<gene>
    <name evidence="5" type="ORF">SAMN05216323_102510</name>
</gene>
<dbReference type="SMART" id="SM00382">
    <property type="entry name" value="AAA"/>
    <property type="match status" value="1"/>
</dbReference>
<evidence type="ECO:0000313" key="6">
    <source>
        <dbReference type="Proteomes" id="UP000199452"/>
    </source>
</evidence>
<keyword evidence="3 5" id="KW-0067">ATP-binding</keyword>
<evidence type="ECO:0000259" key="4">
    <source>
        <dbReference type="PROSITE" id="PS50893"/>
    </source>
</evidence>
<dbReference type="Proteomes" id="UP000199452">
    <property type="component" value="Unassembled WGS sequence"/>
</dbReference>
<evidence type="ECO:0000313" key="5">
    <source>
        <dbReference type="EMBL" id="SDC30492.1"/>
    </source>
</evidence>
<accession>A0A1G6KHB4</accession>
<keyword evidence="2" id="KW-0547">Nucleotide-binding</keyword>
<dbReference type="EMBL" id="FMYP01000025">
    <property type="protein sequence ID" value="SDC30492.1"/>
    <property type="molecule type" value="Genomic_DNA"/>
</dbReference>
<organism evidence="5 6">
    <name type="scientific">Williamwhitmania taraxaci</name>
    <dbReference type="NCBI Taxonomy" id="1640674"/>
    <lineage>
        <taxon>Bacteria</taxon>
        <taxon>Pseudomonadati</taxon>
        <taxon>Bacteroidota</taxon>
        <taxon>Bacteroidia</taxon>
        <taxon>Bacteroidales</taxon>
        <taxon>Williamwhitmaniaceae</taxon>
        <taxon>Williamwhitmania</taxon>
    </lineage>
</organism>
<dbReference type="SUPFAM" id="SSF52540">
    <property type="entry name" value="P-loop containing nucleoside triphosphate hydrolases"/>
    <property type="match status" value="1"/>
</dbReference>
<dbReference type="InterPro" id="IPR051782">
    <property type="entry name" value="ABC_Transporter_VariousFunc"/>
</dbReference>
<evidence type="ECO:0000256" key="1">
    <source>
        <dbReference type="ARBA" id="ARBA00022448"/>
    </source>
</evidence>
<feature type="domain" description="ABC transporter" evidence="4">
    <location>
        <begin position="33"/>
        <end position="267"/>
    </location>
</feature>